<dbReference type="InterPro" id="IPR001722">
    <property type="entry name" value="Glyco_hydro_7"/>
</dbReference>
<reference evidence="12" key="1">
    <citation type="submission" date="2021-02" db="EMBL/GenBank/DDBJ databases">
        <authorList>
            <person name="Dougan E. K."/>
            <person name="Rhodes N."/>
            <person name="Thang M."/>
            <person name="Chan C."/>
        </authorList>
    </citation>
    <scope>NUCLEOTIDE SEQUENCE</scope>
</reference>
<evidence type="ECO:0000256" key="4">
    <source>
        <dbReference type="ARBA" id="ARBA00022729"/>
    </source>
</evidence>
<dbReference type="InterPro" id="IPR037019">
    <property type="entry name" value="Glyco_hydro_7_sf"/>
</dbReference>
<dbReference type="AlphaFoldDB" id="A0A812PG24"/>
<dbReference type="Pfam" id="PF00840">
    <property type="entry name" value="Glyco_hydro_7"/>
    <property type="match status" value="1"/>
</dbReference>
<dbReference type="GO" id="GO:0016162">
    <property type="term" value="F:cellulose 1,4-beta-cellobiosidase activity"/>
    <property type="evidence" value="ECO:0007669"/>
    <property type="project" value="UniProtKB-EC"/>
</dbReference>
<keyword evidence="7" id="KW-0119">Carbohydrate metabolism</keyword>
<gene>
    <name evidence="12" type="primary">cbhB</name>
    <name evidence="12" type="ORF">SNAT2548_LOCUS19120</name>
</gene>
<dbReference type="Gene3D" id="2.70.100.10">
    <property type="entry name" value="Glycoside hydrolase, family 7, domain"/>
    <property type="match status" value="1"/>
</dbReference>
<evidence type="ECO:0000256" key="6">
    <source>
        <dbReference type="ARBA" id="ARBA00023001"/>
    </source>
</evidence>
<keyword evidence="10" id="KW-0175">Coiled coil</keyword>
<comment type="catalytic activity">
    <reaction evidence="1">
        <text>Hydrolysis of (1-&gt;4)-beta-D-glucosidic linkages in cellulose and cellotetraose, releasing cellobiose from the non-reducing ends of the chains.</text>
        <dbReference type="EC" id="3.2.1.91"/>
    </reaction>
</comment>
<keyword evidence="8" id="KW-0326">Glycosidase</keyword>
<dbReference type="EMBL" id="CAJNDS010002166">
    <property type="protein sequence ID" value="CAE7357939.1"/>
    <property type="molecule type" value="Genomic_DNA"/>
</dbReference>
<keyword evidence="6" id="KW-0136">Cellulose degradation</keyword>
<keyword evidence="13" id="KW-1185">Reference proteome</keyword>
<accession>A0A812PG24</accession>
<comment type="caution">
    <text evidence="12">The sequence shown here is derived from an EMBL/GenBank/DDBJ whole genome shotgun (WGS) entry which is preliminary data.</text>
</comment>
<evidence type="ECO:0000259" key="11">
    <source>
        <dbReference type="Pfam" id="PF21771"/>
    </source>
</evidence>
<keyword evidence="9" id="KW-0624">Polysaccharide degradation</keyword>
<keyword evidence="5" id="KW-0378">Hydrolase</keyword>
<organism evidence="12 13">
    <name type="scientific">Symbiodinium natans</name>
    <dbReference type="NCBI Taxonomy" id="878477"/>
    <lineage>
        <taxon>Eukaryota</taxon>
        <taxon>Sar</taxon>
        <taxon>Alveolata</taxon>
        <taxon>Dinophyceae</taxon>
        <taxon>Suessiales</taxon>
        <taxon>Symbiodiniaceae</taxon>
        <taxon>Symbiodinium</taxon>
    </lineage>
</organism>
<feature type="coiled-coil region" evidence="10">
    <location>
        <begin position="27"/>
        <end position="138"/>
    </location>
</feature>
<dbReference type="Pfam" id="PF21771">
    <property type="entry name" value="CFAP58_CC"/>
    <property type="match status" value="1"/>
</dbReference>
<dbReference type="PANTHER" id="PTHR33753">
    <property type="entry name" value="1,4-BETA-D-GLUCAN CELLOBIOHYDROLASE B"/>
    <property type="match status" value="1"/>
</dbReference>
<evidence type="ECO:0000256" key="8">
    <source>
        <dbReference type="ARBA" id="ARBA00023295"/>
    </source>
</evidence>
<dbReference type="PRINTS" id="PR00734">
    <property type="entry name" value="GLHYDRLASE7"/>
</dbReference>
<comment type="similarity">
    <text evidence="2">Belongs to the glycosyl hydrolase 7 (cellulase C) family.</text>
</comment>
<dbReference type="GO" id="GO:0030245">
    <property type="term" value="P:cellulose catabolic process"/>
    <property type="evidence" value="ECO:0007669"/>
    <property type="project" value="UniProtKB-KW"/>
</dbReference>
<dbReference type="InterPro" id="IPR049270">
    <property type="entry name" value="CFAP58_CC"/>
</dbReference>
<sequence>MPAGSQSKVKAKLSHQKQLYEAVRTDRNLYSKKLVESQDEIAEMKRKFKIMSHQIEQLKEEIKEKEERLKRGHHAHNRMQKECEFFKDQMERAKRKEQTLKSHKETQQAEIKKLESRILEEEDRRKQQKKKYEETISERDVLGTQLIHRNDELALQYEKIKIQQRTLQNGDLAFKQRLEEARALGVKEAQLKRELHIGKQQVLNIDDLKRQACSSYRGNSSRCNALLLALLPPLLAAQQVDPRGDEDTRNAGIRISNNGEDEAQFAVLDGRWRWLYTSESKDCGSAAVRGAAALERCYLQGLSATRYAEAYGVEVGVPNNRAITMRFATKDANAPSPNYGSRIYLTDGKGYTLFAPMGGDIAFDVDVSQVPAGMNAAVYLVSMDRYGNLNSVSPDGVMNTAGWMRGLGYCDAQCPKDLKFVQGQGYNKDHKLASCCPEMDLFEGNRFVQAVTAHPCKLAKESVCDSETVEDCKAACDSAGADINTFRESGPGHALFDMVDVSQPFKINTTFVTDNGAANGTLVDIVQILSQNGVTKARLSMAERFLNPRGEGFRPYDDFTQVYGGLKQMGEALRRGMVMVLALWADPSGNMNWLDSCHTNKTDYDCSLHEKFDASVWTQAVHAHVSVWDFGMLGCQQLPSCKADAVKPGIWRGPADYYPDYAARPHLVGAL</sequence>
<dbReference type="EC" id="3.2.1.91" evidence="3"/>
<evidence type="ECO:0000256" key="5">
    <source>
        <dbReference type="ARBA" id="ARBA00022801"/>
    </source>
</evidence>
<feature type="domain" description="Cilia- and flagella-associated protein 58 central coiled coil" evidence="11">
    <location>
        <begin position="10"/>
        <end position="196"/>
    </location>
</feature>
<protein>
    <recommendedName>
        <fullName evidence="3">cellulose 1,4-beta-cellobiosidase (non-reducing end)</fullName>
        <ecNumber evidence="3">3.2.1.91</ecNumber>
    </recommendedName>
</protein>
<dbReference type="OrthoDB" id="445654at2759"/>
<evidence type="ECO:0000256" key="7">
    <source>
        <dbReference type="ARBA" id="ARBA00023277"/>
    </source>
</evidence>
<evidence type="ECO:0000256" key="3">
    <source>
        <dbReference type="ARBA" id="ARBA00012561"/>
    </source>
</evidence>
<evidence type="ECO:0000256" key="10">
    <source>
        <dbReference type="SAM" id="Coils"/>
    </source>
</evidence>
<dbReference type="SUPFAM" id="SSF49899">
    <property type="entry name" value="Concanavalin A-like lectins/glucanases"/>
    <property type="match status" value="1"/>
</dbReference>
<evidence type="ECO:0000313" key="12">
    <source>
        <dbReference type="EMBL" id="CAE7357939.1"/>
    </source>
</evidence>
<evidence type="ECO:0000256" key="9">
    <source>
        <dbReference type="ARBA" id="ARBA00023326"/>
    </source>
</evidence>
<proteinExistence type="inferred from homology"/>
<name>A0A812PG24_9DINO</name>
<keyword evidence="4" id="KW-0732">Signal</keyword>
<evidence type="ECO:0000256" key="2">
    <source>
        <dbReference type="ARBA" id="ARBA00006044"/>
    </source>
</evidence>
<evidence type="ECO:0000313" key="13">
    <source>
        <dbReference type="Proteomes" id="UP000604046"/>
    </source>
</evidence>
<dbReference type="InterPro" id="IPR013320">
    <property type="entry name" value="ConA-like_dom_sf"/>
</dbReference>
<evidence type="ECO:0000256" key="1">
    <source>
        <dbReference type="ARBA" id="ARBA00001641"/>
    </source>
</evidence>
<dbReference type="Proteomes" id="UP000604046">
    <property type="component" value="Unassembled WGS sequence"/>
</dbReference>
<dbReference type="PANTHER" id="PTHR33753:SF2">
    <property type="entry name" value="GLYCOSIDE HYDROLASE FAMILY 7 PROTEIN"/>
    <property type="match status" value="1"/>
</dbReference>